<dbReference type="SUPFAM" id="SSF52047">
    <property type="entry name" value="RNI-like"/>
    <property type="match status" value="1"/>
</dbReference>
<evidence type="ECO:0000313" key="1">
    <source>
        <dbReference type="EMBL" id="ODM94832.1"/>
    </source>
</evidence>
<dbReference type="Gene3D" id="3.80.10.10">
    <property type="entry name" value="Ribonuclease Inhibitor"/>
    <property type="match status" value="1"/>
</dbReference>
<evidence type="ECO:0000313" key="2">
    <source>
        <dbReference type="Proteomes" id="UP000094527"/>
    </source>
</evidence>
<gene>
    <name evidence="1" type="ORF">Ocin01_11849</name>
</gene>
<protein>
    <submittedName>
        <fullName evidence="1">Uncharacterized protein</fullName>
    </submittedName>
</protein>
<dbReference type="InterPro" id="IPR032675">
    <property type="entry name" value="LRR_dom_sf"/>
</dbReference>
<dbReference type="EMBL" id="LJIJ01000743">
    <property type="protein sequence ID" value="ODM94832.1"/>
    <property type="molecule type" value="Genomic_DNA"/>
</dbReference>
<comment type="caution">
    <text evidence="1">The sequence shown here is derived from an EMBL/GenBank/DDBJ whole genome shotgun (WGS) entry which is preliminary data.</text>
</comment>
<dbReference type="AlphaFoldDB" id="A0A1D2MPK5"/>
<accession>A0A1D2MPK5</accession>
<dbReference type="Proteomes" id="UP000094527">
    <property type="component" value="Unassembled WGS sequence"/>
</dbReference>
<keyword evidence="2" id="KW-1185">Reference proteome</keyword>
<proteinExistence type="predicted"/>
<reference evidence="1 2" key="1">
    <citation type="journal article" date="2016" name="Genome Biol. Evol.">
        <title>Gene Family Evolution Reflects Adaptation to Soil Environmental Stressors in the Genome of the Collembolan Orchesella cincta.</title>
        <authorList>
            <person name="Faddeeva-Vakhrusheva A."/>
            <person name="Derks M.F."/>
            <person name="Anvar S.Y."/>
            <person name="Agamennone V."/>
            <person name="Suring W."/>
            <person name="Smit S."/>
            <person name="van Straalen N.M."/>
            <person name="Roelofs D."/>
        </authorList>
    </citation>
    <scope>NUCLEOTIDE SEQUENCE [LARGE SCALE GENOMIC DNA]</scope>
    <source>
        <tissue evidence="1">Mixed pool</tissue>
    </source>
</reference>
<organism evidence="1 2">
    <name type="scientific">Orchesella cincta</name>
    <name type="common">Springtail</name>
    <name type="synonym">Podura cincta</name>
    <dbReference type="NCBI Taxonomy" id="48709"/>
    <lineage>
        <taxon>Eukaryota</taxon>
        <taxon>Metazoa</taxon>
        <taxon>Ecdysozoa</taxon>
        <taxon>Arthropoda</taxon>
        <taxon>Hexapoda</taxon>
        <taxon>Collembola</taxon>
        <taxon>Entomobryomorpha</taxon>
        <taxon>Entomobryoidea</taxon>
        <taxon>Orchesellidae</taxon>
        <taxon>Orchesellinae</taxon>
        <taxon>Orchesella</taxon>
    </lineage>
</organism>
<name>A0A1D2MPK5_ORCCI</name>
<sequence>MEVSKEEFGTISVQKISLPEEIWDIILRDLTAKDFHAVTIACSEWDQVLHHKKGRILFPLILPDLVEYLPLQSVLNCRRLNKTAMNIIDSKLQCDLTNNIKLCRRRECKTVKTLNQQSYRFCVPTELLSFINKYDKYSFNPFLTRSVSLSGCVPENVEEWELNLLSFLAHFGHNIWSLDLHTDFGNGGRFLYAAKQINLLNYLPNLKQLKLSGFVWRKVEVKHLMRLGRLPDLKQLICLDVETSSWVVLQLLLRQSGPNLHKFHLRRMFQMSPELNWKRITKFVPNVKELKIIYDNAIVARSFPNLIGTVEWHLEKLGVESQAPLNLSDFIGVANQFSNTLVELEILTNLIENEDAQLLSHMPVFHKLKILRININSVNKSWFLNVLKHKFPNLIRLYIFMGRGFPETNITTIQTEIELLPEFKKINVQFHPIHLSA</sequence>